<comment type="caution">
    <text evidence="1">The sequence shown here is derived from an EMBL/GenBank/DDBJ whole genome shotgun (WGS) entry which is preliminary data.</text>
</comment>
<dbReference type="AlphaFoldDB" id="A1ZXF9"/>
<proteinExistence type="predicted"/>
<gene>
    <name evidence="1" type="ORF">M23134_04966</name>
</gene>
<organism evidence="1 2">
    <name type="scientific">Microscilla marina ATCC 23134</name>
    <dbReference type="NCBI Taxonomy" id="313606"/>
    <lineage>
        <taxon>Bacteria</taxon>
        <taxon>Pseudomonadati</taxon>
        <taxon>Bacteroidota</taxon>
        <taxon>Cytophagia</taxon>
        <taxon>Cytophagales</taxon>
        <taxon>Microscillaceae</taxon>
        <taxon>Microscilla</taxon>
    </lineage>
</organism>
<dbReference type="Proteomes" id="UP000004095">
    <property type="component" value="Unassembled WGS sequence"/>
</dbReference>
<dbReference type="eggNOG" id="COG2849">
    <property type="taxonomic scope" value="Bacteria"/>
</dbReference>
<evidence type="ECO:0000313" key="1">
    <source>
        <dbReference type="EMBL" id="EAY24927.1"/>
    </source>
</evidence>
<name>A1ZXF9_MICM2</name>
<reference evidence="1 2" key="1">
    <citation type="submission" date="2007-01" db="EMBL/GenBank/DDBJ databases">
        <authorList>
            <person name="Haygood M."/>
            <person name="Podell S."/>
            <person name="Anderson C."/>
            <person name="Hopkinson B."/>
            <person name="Roe K."/>
            <person name="Barbeau K."/>
            <person name="Gaasterland T."/>
            <person name="Ferriera S."/>
            <person name="Johnson J."/>
            <person name="Kravitz S."/>
            <person name="Beeson K."/>
            <person name="Sutton G."/>
            <person name="Rogers Y.-H."/>
            <person name="Friedman R."/>
            <person name="Frazier M."/>
            <person name="Venter J.C."/>
        </authorList>
    </citation>
    <scope>NUCLEOTIDE SEQUENCE [LARGE SCALE GENOMIC DNA]</scope>
    <source>
        <strain evidence="1 2">ATCC 23134</strain>
    </source>
</reference>
<accession>A1ZXF9</accession>
<evidence type="ECO:0000313" key="2">
    <source>
        <dbReference type="Proteomes" id="UP000004095"/>
    </source>
</evidence>
<keyword evidence="2" id="KW-1185">Reference proteome</keyword>
<protein>
    <submittedName>
        <fullName evidence="1">Uncharacterized protein</fullName>
    </submittedName>
</protein>
<dbReference type="EMBL" id="AAWS01000058">
    <property type="protein sequence ID" value="EAY24927.1"/>
    <property type="molecule type" value="Genomic_DNA"/>
</dbReference>
<sequence length="398" mass="46170">MLVSVVLLAQATPRNLYEQLCEVNQEWHKHRATAQKMGLVQAKPLKHEQDLLSFHIRTLGQIFRQRPIAHLSPAQQRQRHQHLKVLDKYWQRRDCPRNDYLPYRNPVFIDHEGRYCAVGYLMLKSGKGKFCKAVQKNSNFIYIRQIKSADFDAWQSQSGLSIEELAWIQPGYTPAVRLEQIHRLGVDRKPRFVDSLQATRIYNAHFDRADMFGFQRMFWGTAFRRERALKKYKKYKGKPDWEALRKTHGSINALTVYQSVLYAAVDTTLATPTGSVAPLTKIVKWHPQKKWVVVHKIIEPTINRNHQNVIYTFFSNRGKLYAGGGFETLYNDATQQPPRTHSYLVCFNGRSWKKVKQEYGGIIFGLIYKNGKRYLGTVINGMAGNTRAPIHPTAKVNK</sequence>